<dbReference type="AlphaFoldDB" id="A0A843TPM3"/>
<reference evidence="1" key="1">
    <citation type="submission" date="2017-07" db="EMBL/GenBank/DDBJ databases">
        <title>Taro Niue Genome Assembly and Annotation.</title>
        <authorList>
            <person name="Atibalentja N."/>
            <person name="Keating K."/>
            <person name="Fields C.J."/>
        </authorList>
    </citation>
    <scope>NUCLEOTIDE SEQUENCE</scope>
    <source>
        <strain evidence="1">Niue_2</strain>
        <tissue evidence="1">Leaf</tissue>
    </source>
</reference>
<evidence type="ECO:0000313" key="1">
    <source>
        <dbReference type="EMBL" id="MQL74412.1"/>
    </source>
</evidence>
<accession>A0A843TPM3</accession>
<sequence length="95" mass="10285">MEACGEACSRHGKLVWSGRNAKGSSYCAFFAECARGFLCVAGSTTPTVVTSPVGCRRFSMSQAVSSGFVSARTRRRFRYRPPVQGRTATVLGQRL</sequence>
<name>A0A843TPM3_COLES</name>
<proteinExistence type="predicted"/>
<comment type="caution">
    <text evidence="1">The sequence shown here is derived from an EMBL/GenBank/DDBJ whole genome shotgun (WGS) entry which is preliminary data.</text>
</comment>
<dbReference type="EMBL" id="NMUH01000206">
    <property type="protein sequence ID" value="MQL74412.1"/>
    <property type="molecule type" value="Genomic_DNA"/>
</dbReference>
<dbReference type="Proteomes" id="UP000652761">
    <property type="component" value="Unassembled WGS sequence"/>
</dbReference>
<organism evidence="1 2">
    <name type="scientific">Colocasia esculenta</name>
    <name type="common">Wild taro</name>
    <name type="synonym">Arum esculentum</name>
    <dbReference type="NCBI Taxonomy" id="4460"/>
    <lineage>
        <taxon>Eukaryota</taxon>
        <taxon>Viridiplantae</taxon>
        <taxon>Streptophyta</taxon>
        <taxon>Embryophyta</taxon>
        <taxon>Tracheophyta</taxon>
        <taxon>Spermatophyta</taxon>
        <taxon>Magnoliopsida</taxon>
        <taxon>Liliopsida</taxon>
        <taxon>Araceae</taxon>
        <taxon>Aroideae</taxon>
        <taxon>Colocasieae</taxon>
        <taxon>Colocasia</taxon>
    </lineage>
</organism>
<protein>
    <submittedName>
        <fullName evidence="1">Uncharacterized protein</fullName>
    </submittedName>
</protein>
<gene>
    <name evidence="1" type="ORF">Taro_006776</name>
</gene>
<keyword evidence="2" id="KW-1185">Reference proteome</keyword>
<evidence type="ECO:0000313" key="2">
    <source>
        <dbReference type="Proteomes" id="UP000652761"/>
    </source>
</evidence>